<keyword evidence="3" id="KW-1185">Reference proteome</keyword>
<dbReference type="AlphaFoldDB" id="A0A1H2R1L9"/>
<dbReference type="Proteomes" id="UP000198534">
    <property type="component" value="Unassembled WGS sequence"/>
</dbReference>
<evidence type="ECO:0000313" key="2">
    <source>
        <dbReference type="EMBL" id="SDW13323.1"/>
    </source>
</evidence>
<protein>
    <submittedName>
        <fullName evidence="2">Uncharacterized protein</fullName>
    </submittedName>
</protein>
<sequence length="80" mass="8358">MFLLHRSIFDTMEYVALNWKVNQAIAGGVPKGPTGGKSELHRAGCRLTAGGGNSKASATEMKTADGDGVTHLTGKDATVR</sequence>
<proteinExistence type="predicted"/>
<feature type="region of interest" description="Disordered" evidence="1">
    <location>
        <begin position="29"/>
        <end position="80"/>
    </location>
</feature>
<dbReference type="EMBL" id="FNNQ01000001">
    <property type="protein sequence ID" value="SDW13323.1"/>
    <property type="molecule type" value="Genomic_DNA"/>
</dbReference>
<dbReference type="STRING" id="1048340.SAMN05444487_101359"/>
<reference evidence="2 3" key="1">
    <citation type="submission" date="2016-10" db="EMBL/GenBank/DDBJ databases">
        <authorList>
            <person name="de Groot N.N."/>
        </authorList>
    </citation>
    <scope>NUCLEOTIDE SEQUENCE [LARGE SCALE GENOMIC DNA]</scope>
    <source>
        <strain evidence="2 3">DSM 45610</strain>
    </source>
</reference>
<gene>
    <name evidence="2" type="ORF">SAMN05444487_101359</name>
</gene>
<evidence type="ECO:0000256" key="1">
    <source>
        <dbReference type="SAM" id="MobiDB-lite"/>
    </source>
</evidence>
<accession>A0A1H2R1L9</accession>
<name>A0A1H2R1L9_9BACL</name>
<evidence type="ECO:0000313" key="3">
    <source>
        <dbReference type="Proteomes" id="UP000198534"/>
    </source>
</evidence>
<dbReference type="AntiFam" id="ANF00047">
    <property type="entry name" value="Overlaps RNaseP, same strand"/>
</dbReference>
<organism evidence="2 3">
    <name type="scientific">Marininema mesophilum</name>
    <dbReference type="NCBI Taxonomy" id="1048340"/>
    <lineage>
        <taxon>Bacteria</taxon>
        <taxon>Bacillati</taxon>
        <taxon>Bacillota</taxon>
        <taxon>Bacilli</taxon>
        <taxon>Bacillales</taxon>
        <taxon>Thermoactinomycetaceae</taxon>
        <taxon>Marininema</taxon>
    </lineage>
</organism>